<evidence type="ECO:0000313" key="1">
    <source>
        <dbReference type="EMBL" id="SPJ81884.1"/>
    </source>
</evidence>
<keyword evidence="2" id="KW-1185">Reference proteome</keyword>
<dbReference type="AlphaFoldDB" id="A0AAE8MER6"/>
<proteinExistence type="predicted"/>
<dbReference type="Proteomes" id="UP001187734">
    <property type="component" value="Unassembled WGS sequence"/>
</dbReference>
<name>A0AAE8MER6_9HYPO</name>
<dbReference type="EMBL" id="ONZP01000338">
    <property type="protein sequence ID" value="SPJ81884.1"/>
    <property type="molecule type" value="Genomic_DNA"/>
</dbReference>
<accession>A0AAE8MER6</accession>
<organism evidence="1 2">
    <name type="scientific">Fusarium torulosum</name>
    <dbReference type="NCBI Taxonomy" id="33205"/>
    <lineage>
        <taxon>Eukaryota</taxon>
        <taxon>Fungi</taxon>
        <taxon>Dikarya</taxon>
        <taxon>Ascomycota</taxon>
        <taxon>Pezizomycotina</taxon>
        <taxon>Sordariomycetes</taxon>
        <taxon>Hypocreomycetidae</taxon>
        <taxon>Hypocreales</taxon>
        <taxon>Nectriaceae</taxon>
        <taxon>Fusarium</taxon>
    </lineage>
</organism>
<comment type="caution">
    <text evidence="1">The sequence shown here is derived from an EMBL/GenBank/DDBJ whole genome shotgun (WGS) entry which is preliminary data.</text>
</comment>
<gene>
    <name evidence="1" type="ORF">FTOL_09289</name>
</gene>
<protein>
    <submittedName>
        <fullName evidence="1">Uncharacterized protein</fullName>
    </submittedName>
</protein>
<reference evidence="1" key="1">
    <citation type="submission" date="2018-03" db="EMBL/GenBank/DDBJ databases">
        <authorList>
            <person name="Guldener U."/>
        </authorList>
    </citation>
    <scope>NUCLEOTIDE SEQUENCE</scope>
</reference>
<evidence type="ECO:0000313" key="2">
    <source>
        <dbReference type="Proteomes" id="UP001187734"/>
    </source>
</evidence>
<sequence>MKSEPWDRLTLFEKGFFYDEDIATNDLPHHIETLRQAMLDFAYENFDLTSEKDTTAATQHLAKYHSEGGASEETWKIFFRENFFNPLVQNVSISHDSRRVSRCNYYYDSIVGDSEASWVTFDVKGERLGSSIPDSFENHRAPRPDYGFYFPMYHLTAKTHIPATSNHKALQWHKASTPSLVESFSLPLLQNLYGHGLRPSPFNAFKKGAPEKFLKCFPWLIVEQKKGQKSERLNMEAYCQAVNASGCAVRLNQIAAKYAIGLVGEAHVPPVPAVTTVGPEVKVWITYFAKDVMAYHKAGKMRRWHGGGYNMQCIWEGNMTEPRDIVKFRLILENTYTWATRVFKPLMTTYIDQWRFVYSDGGLNSSNVAMVRRQESIELSRNALPLIQGTRGHRSNLEADDDLLIRLLQKLIKSEERRNLIQEIIAQKDMCKERADSPNETGHST</sequence>